<dbReference type="PANTHER" id="PTHR36617">
    <property type="entry name" value="PROTEIN, PUTATIVE-RELATED"/>
    <property type="match status" value="1"/>
</dbReference>
<dbReference type="EMBL" id="JBCNJP010020000">
    <property type="protein sequence ID" value="KAK9047910.1"/>
    <property type="molecule type" value="Genomic_DNA"/>
</dbReference>
<sequence length="237" mass="26262">KKDNNVCDEQPRGFESVDVGLQNCESSDPCNIKEFLNKFDEGEVVSLSLSVPPGFERIVKNGEGDVNSRAVKVIPSLSGAGVTPAEQVRKGEDDFSASKIVTGVNRDSEATVSDEVKHRGVGRGGNVVDNKRVNNASLLEIVDNFIQVVIGNGEDTRFWEDIWVGNESLAWKYPRLYALEINKSCKIADRIVGSSRNWEWRRQIRGGIEESQFTSLVAFLGSIMVNNARDGWAWNLD</sequence>
<dbReference type="PANTHER" id="PTHR36617:SF5">
    <property type="entry name" value="OS05G0421675 PROTEIN"/>
    <property type="match status" value="1"/>
</dbReference>
<comment type="caution">
    <text evidence="1">The sequence shown here is derived from an EMBL/GenBank/DDBJ whole genome shotgun (WGS) entry which is preliminary data.</text>
</comment>
<dbReference type="AlphaFoldDB" id="A0AAP0GH22"/>
<evidence type="ECO:0008006" key="3">
    <source>
        <dbReference type="Google" id="ProtNLM"/>
    </source>
</evidence>
<evidence type="ECO:0000313" key="1">
    <source>
        <dbReference type="EMBL" id="KAK9047910.1"/>
    </source>
</evidence>
<reference evidence="1 2" key="1">
    <citation type="submission" date="2024-04" db="EMBL/GenBank/DDBJ databases">
        <title>The reference genome of an endangered Asteraceae, Deinandra increscens subsp. villosa, native to the Central Coast of California.</title>
        <authorList>
            <person name="Guilliams M."/>
            <person name="Hasenstab-Lehman K."/>
            <person name="Meyer R."/>
            <person name="Mcevoy S."/>
        </authorList>
    </citation>
    <scope>NUCLEOTIDE SEQUENCE [LARGE SCALE GENOMIC DNA]</scope>
    <source>
        <tissue evidence="1">Leaf</tissue>
    </source>
</reference>
<protein>
    <recommendedName>
        <fullName evidence="3">RNA-directed DNA polymerase, eukaryota, reverse transcriptase zinc-binding domain protein</fullName>
    </recommendedName>
</protein>
<keyword evidence="2" id="KW-1185">Reference proteome</keyword>
<gene>
    <name evidence="1" type="ORF">SSX86_033128</name>
</gene>
<organism evidence="1 2">
    <name type="scientific">Deinandra increscens subsp. villosa</name>
    <dbReference type="NCBI Taxonomy" id="3103831"/>
    <lineage>
        <taxon>Eukaryota</taxon>
        <taxon>Viridiplantae</taxon>
        <taxon>Streptophyta</taxon>
        <taxon>Embryophyta</taxon>
        <taxon>Tracheophyta</taxon>
        <taxon>Spermatophyta</taxon>
        <taxon>Magnoliopsida</taxon>
        <taxon>eudicotyledons</taxon>
        <taxon>Gunneridae</taxon>
        <taxon>Pentapetalae</taxon>
        <taxon>asterids</taxon>
        <taxon>campanulids</taxon>
        <taxon>Asterales</taxon>
        <taxon>Asteraceae</taxon>
        <taxon>Asteroideae</taxon>
        <taxon>Heliantheae alliance</taxon>
        <taxon>Madieae</taxon>
        <taxon>Madiinae</taxon>
        <taxon>Deinandra</taxon>
    </lineage>
</organism>
<feature type="non-terminal residue" evidence="1">
    <location>
        <position position="237"/>
    </location>
</feature>
<evidence type="ECO:0000313" key="2">
    <source>
        <dbReference type="Proteomes" id="UP001408789"/>
    </source>
</evidence>
<name>A0AAP0GH22_9ASTR</name>
<accession>A0AAP0GH22</accession>
<dbReference type="Proteomes" id="UP001408789">
    <property type="component" value="Unassembled WGS sequence"/>
</dbReference>
<feature type="non-terminal residue" evidence="1">
    <location>
        <position position="1"/>
    </location>
</feature>
<proteinExistence type="predicted"/>